<protein>
    <recommendedName>
        <fullName evidence="2">Protein CSN12 homolog</fullName>
    </recommendedName>
</protein>
<name>A0A0D0V6Z2_9TREE</name>
<evidence type="ECO:0000259" key="3">
    <source>
        <dbReference type="PROSITE" id="PS50250"/>
    </source>
</evidence>
<evidence type="ECO:0000313" key="5">
    <source>
        <dbReference type="Proteomes" id="UP000053392"/>
    </source>
</evidence>
<dbReference type="InterPro" id="IPR045114">
    <property type="entry name" value="Csn12-like"/>
</dbReference>
<dbReference type="GO" id="GO:0016973">
    <property type="term" value="P:poly(A)+ mRNA export from nucleus"/>
    <property type="evidence" value="ECO:0007669"/>
    <property type="project" value="TreeGrafter"/>
</dbReference>
<comment type="similarity">
    <text evidence="1">Belongs to the CSN12 family.</text>
</comment>
<dbReference type="GO" id="GO:0003690">
    <property type="term" value="F:double-stranded DNA binding"/>
    <property type="evidence" value="ECO:0007669"/>
    <property type="project" value="InterPro"/>
</dbReference>
<feature type="domain" description="PCI" evidence="3">
    <location>
        <begin position="211"/>
        <end position="394"/>
    </location>
</feature>
<dbReference type="EMBL" id="KN847897">
    <property type="protein sequence ID" value="KIR43101.1"/>
    <property type="molecule type" value="Genomic_DNA"/>
</dbReference>
<accession>A0A0D0V6Z2</accession>
<dbReference type="Proteomes" id="UP000053392">
    <property type="component" value="Unassembled WGS sequence"/>
</dbReference>
<dbReference type="GO" id="GO:0070390">
    <property type="term" value="C:transcription export complex 2"/>
    <property type="evidence" value="ECO:0007669"/>
    <property type="project" value="TreeGrafter"/>
</dbReference>
<dbReference type="GO" id="GO:0003723">
    <property type="term" value="F:RNA binding"/>
    <property type="evidence" value="ECO:0007669"/>
    <property type="project" value="InterPro"/>
</dbReference>
<dbReference type="OrthoDB" id="10252687at2759"/>
<keyword evidence="5" id="KW-1185">Reference proteome</keyword>
<dbReference type="Pfam" id="PF01399">
    <property type="entry name" value="PCI"/>
    <property type="match status" value="1"/>
</dbReference>
<proteinExistence type="inferred from homology"/>
<evidence type="ECO:0000256" key="2">
    <source>
        <dbReference type="ARBA" id="ARBA00073854"/>
    </source>
</evidence>
<dbReference type="SMART" id="SM00753">
    <property type="entry name" value="PAM"/>
    <property type="match status" value="1"/>
</dbReference>
<organism evidence="4 5">
    <name type="scientific">Cryptococcus deuterogattii Ram5</name>
    <dbReference type="NCBI Taxonomy" id="1296110"/>
    <lineage>
        <taxon>Eukaryota</taxon>
        <taxon>Fungi</taxon>
        <taxon>Dikarya</taxon>
        <taxon>Basidiomycota</taxon>
        <taxon>Agaricomycotina</taxon>
        <taxon>Tremellomycetes</taxon>
        <taxon>Tremellales</taxon>
        <taxon>Cryptococcaceae</taxon>
        <taxon>Cryptococcus</taxon>
        <taxon>Cryptococcus gattii species complex</taxon>
    </lineage>
</organism>
<reference evidence="4 5" key="1">
    <citation type="submission" date="2015-01" db="EMBL/GenBank/DDBJ databases">
        <title>The Genome Sequence of Cryptococcus gattii Ram5.</title>
        <authorList>
            <consortium name="The Broad Institute Genomics Platform"/>
            <person name="Cuomo C."/>
            <person name="Litvintseva A."/>
            <person name="Chen Y."/>
            <person name="Heitman J."/>
            <person name="Sun S."/>
            <person name="Springer D."/>
            <person name="Dromer F."/>
            <person name="Young S."/>
            <person name="Zeng Q."/>
            <person name="Gargeya S."/>
            <person name="Abouelleil A."/>
            <person name="Alvarado L."/>
            <person name="Chapman S.B."/>
            <person name="Gainer-Dewar J."/>
            <person name="Goldberg J."/>
            <person name="Griggs A."/>
            <person name="Gujja S."/>
            <person name="Hansen M."/>
            <person name="Howarth C."/>
            <person name="Imamovic A."/>
            <person name="Larimer J."/>
            <person name="Murphy C."/>
            <person name="Naylor J."/>
            <person name="Pearson M."/>
            <person name="Priest M."/>
            <person name="Roberts A."/>
            <person name="Saif S."/>
            <person name="Shea T."/>
            <person name="Sykes S."/>
            <person name="Wortman J."/>
            <person name="Nusbaum C."/>
            <person name="Birren B."/>
        </authorList>
    </citation>
    <scope>NUCLEOTIDE SEQUENCE [LARGE SCALE GENOMIC DNA]</scope>
    <source>
        <strain evidence="4 5">Ram5</strain>
    </source>
</reference>
<dbReference type="AlphaFoldDB" id="A0A0D0V6Z2"/>
<dbReference type="InterPro" id="IPR000717">
    <property type="entry name" value="PCI_dom"/>
</dbReference>
<gene>
    <name evidence="4" type="ORF">I313_01310</name>
</gene>
<dbReference type="HOGENOM" id="CLU_031567_2_1_1"/>
<sequence>MKYQQFVNSFTHPLQHEDPTPLLRLLSVHGKAAKGIADTVGAIDEKRLKNPGHTLPDLWDEIAVRHCACVYMLYKTKDYTEAFNQQDKLLSLFYRWFVDQSSWVLPVLYMLLSDLRDLAEQADQTIYAETGKMPSLEICTRTVSKAFSLCATDRQFKGEESRRRGVYHTACLTIKCYFKVGKPNLCKNIIRAVVSDPKTPSVDTAPLPDQVTWHFYIGMLAFLNGEDKKADEELSWALKHCPPDAKRNQELILTYLIPLRLLHGRFPSAPLLSQHPRLELVFSPFIEAIKNGDVEEYDRRLEWAQVRLVGMSVWLVVERAREGCLRSLFKKAWIASDKSTRIPIETFRLALKLHGVDVESDEVECMVANMIYRGYLKGYISHEKKMVVLGKTNPFPKMSAISR</sequence>
<dbReference type="GO" id="GO:0006368">
    <property type="term" value="P:transcription elongation by RNA polymerase II"/>
    <property type="evidence" value="ECO:0007669"/>
    <property type="project" value="TreeGrafter"/>
</dbReference>
<dbReference type="PROSITE" id="PS50250">
    <property type="entry name" value="PCI"/>
    <property type="match status" value="1"/>
</dbReference>
<dbReference type="PANTHER" id="PTHR12732">
    <property type="entry name" value="UNCHARACTERIZED PROTEASOME COMPONENT REGION PCI-CONTAINING"/>
    <property type="match status" value="1"/>
</dbReference>
<dbReference type="FunFam" id="1.10.10.10:FF:000146">
    <property type="entry name" value="PCI domain-containing protein 2 homolog"/>
    <property type="match status" value="1"/>
</dbReference>
<evidence type="ECO:0000313" key="4">
    <source>
        <dbReference type="EMBL" id="KIR43101.1"/>
    </source>
</evidence>
<evidence type="ECO:0000256" key="1">
    <source>
        <dbReference type="ARBA" id="ARBA00025771"/>
    </source>
</evidence>
<dbReference type="GO" id="GO:0000973">
    <property type="term" value="P:post-transcriptional tethering of RNA polymerase II gene DNA at nuclear periphery"/>
    <property type="evidence" value="ECO:0007669"/>
    <property type="project" value="TreeGrafter"/>
</dbReference>
<dbReference type="Gene3D" id="1.10.10.10">
    <property type="entry name" value="Winged helix-like DNA-binding domain superfamily/Winged helix DNA-binding domain"/>
    <property type="match status" value="1"/>
</dbReference>
<dbReference type="PANTHER" id="PTHR12732:SF0">
    <property type="entry name" value="PCI DOMAIN-CONTAINING PROTEIN 2"/>
    <property type="match status" value="1"/>
</dbReference>
<dbReference type="InterPro" id="IPR036388">
    <property type="entry name" value="WH-like_DNA-bd_sf"/>
</dbReference>